<sequence length="902" mass="102997">MVTKSMAGFHRLSLISSISLGVGTVVGVFVERNFWSDKISHNETPSDLSNLRDYLPLPSVLAATPMSKPALMLPQNRTAEIMQYGYPGLDNIKSFDNFVVSYDRRNRNPNWVFEHLKPEHVTKNDETDRKKCNFMEDSSIHKYFRATNSDFKNSGFDRGHLAAAANHRHSQNAMEQTFYLSNISPQLKVGKGFNRNIWNDLEKYVRAIARKSKNPPPSDAPISILTHTSLEEFEPAPRRNISGVVSWSPPQPNWNPWANCNIDEGPLSTATMEQISQDLYNTLENQRNIDEELKKMLHERSQLPVFASHDHILKTISESPVTLIRGETGCGTLLRRLENGLRGISHVIVDEIHERDINTDFLLVMLRDMVKSYPQVRVILMSATVDTTLFSDYFGNCSIVEIYGRENCNLIVSSEYSEQTKRAMAMMNEKEMSFELIEALIKYIQTLNIPGAILIFLPGWNLIFALHKHLEMHPEFGGSRYRLLPLHSQIPREDQRKVFEPVPEGVTKIILSTNIAETSVTINDVVYVIDSCKAKMKLFTSHNNMTNYATVWASKTNLEQRRGRAGRVRAGFAFHLCSRSRFERMGGEQSEIMAGFHRLSLISSISLGVGTVVGVFVERNFWSDKISHNETPSDLSNLRDYLPLPSVLAATPMSKPALMLPQNRTAEIMQYGYPGLDNIKSFDNFVVSYDRRNRNPNWVFEHLKPEHVTKNDETDRKKCNFMEDSSIHKYFRATNSDFKNSGFDRGHLAAAANHRHSQNAMEQTFYLSNISPQVGKGFNRNIWNDLEKYVRAIARKSKNVYVCTGPLYLPRSENDGKVYVKYQVIGLNNVAVPTHFFKVVVIENSNGQFEMLSYLLPNKEIPDNTPLKYFLVPLDTIERAAGFLLFDKLPKDKLKYINQRKA</sequence>
<dbReference type="Proteomes" id="UP001217089">
    <property type="component" value="Unassembled WGS sequence"/>
</dbReference>
<keyword evidence="7" id="KW-0460">Magnesium</keyword>
<keyword evidence="5" id="KW-0255">Endonuclease</keyword>
<evidence type="ECO:0000259" key="8">
    <source>
        <dbReference type="PROSITE" id="PS51192"/>
    </source>
</evidence>
<accession>A0ABQ9E873</accession>
<dbReference type="Pfam" id="PF01223">
    <property type="entry name" value="Endonuclease_NS"/>
    <property type="match status" value="2"/>
</dbReference>
<dbReference type="Pfam" id="PF00271">
    <property type="entry name" value="Helicase_C"/>
    <property type="match status" value="1"/>
</dbReference>
<dbReference type="PROSITE" id="PS51192">
    <property type="entry name" value="HELICASE_ATP_BIND_1"/>
    <property type="match status" value="1"/>
</dbReference>
<evidence type="ECO:0000313" key="11">
    <source>
        <dbReference type="Proteomes" id="UP001217089"/>
    </source>
</evidence>
<reference evidence="10 11" key="1">
    <citation type="submission" date="2022-12" db="EMBL/GenBank/DDBJ databases">
        <title>Chromosome-level genome of Tegillarca granosa.</title>
        <authorList>
            <person name="Kim J."/>
        </authorList>
    </citation>
    <scope>NUCLEOTIDE SEQUENCE [LARGE SCALE GENOMIC DNA]</scope>
    <source>
        <strain evidence="10">Teg-2019</strain>
        <tissue evidence="10">Adductor muscle</tissue>
    </source>
</reference>
<dbReference type="CDD" id="cd18791">
    <property type="entry name" value="SF2_C_RHA"/>
    <property type="match status" value="1"/>
</dbReference>
<dbReference type="SMART" id="SM00477">
    <property type="entry name" value="NUC"/>
    <property type="match status" value="2"/>
</dbReference>
<dbReference type="PROSITE" id="PS01070">
    <property type="entry name" value="NUCLEASE_NON_SPEC"/>
    <property type="match status" value="2"/>
</dbReference>
<name>A0ABQ9E873_TEGGR</name>
<evidence type="ECO:0000256" key="5">
    <source>
        <dbReference type="ARBA" id="ARBA00022759"/>
    </source>
</evidence>
<evidence type="ECO:0000256" key="4">
    <source>
        <dbReference type="ARBA" id="ARBA00022723"/>
    </source>
</evidence>
<dbReference type="CDD" id="cd00091">
    <property type="entry name" value="NUC"/>
    <property type="match status" value="1"/>
</dbReference>
<evidence type="ECO:0000256" key="1">
    <source>
        <dbReference type="ARBA" id="ARBA00001946"/>
    </source>
</evidence>
<dbReference type="InterPro" id="IPR014001">
    <property type="entry name" value="Helicase_ATP-bd"/>
</dbReference>
<dbReference type="InterPro" id="IPR027417">
    <property type="entry name" value="P-loop_NTPase"/>
</dbReference>
<dbReference type="InterPro" id="IPR044929">
    <property type="entry name" value="DNA/RNA_non-sp_Endonuclease_sf"/>
</dbReference>
<dbReference type="InterPro" id="IPR018524">
    <property type="entry name" value="DNA/RNA_endonuclease_AS"/>
</dbReference>
<gene>
    <name evidence="10" type="ORF">KUTeg_022088</name>
</gene>
<keyword evidence="3" id="KW-0540">Nuclease</keyword>
<comment type="caution">
    <text evidence="10">The sequence shown here is derived from an EMBL/GenBank/DDBJ whole genome shotgun (WGS) entry which is preliminary data.</text>
</comment>
<keyword evidence="11" id="KW-1185">Reference proteome</keyword>
<dbReference type="PANTHER" id="PTHR13966">
    <property type="entry name" value="ENDONUCLEASE RELATED"/>
    <property type="match status" value="1"/>
</dbReference>
<dbReference type="PROSITE" id="PS51194">
    <property type="entry name" value="HELICASE_CTER"/>
    <property type="match status" value="1"/>
</dbReference>
<comment type="cofactor">
    <cofactor evidence="1">
        <name>Mg(2+)</name>
        <dbReference type="ChEBI" id="CHEBI:18420"/>
    </cofactor>
</comment>
<evidence type="ECO:0000256" key="6">
    <source>
        <dbReference type="ARBA" id="ARBA00022801"/>
    </source>
</evidence>
<proteinExistence type="inferred from homology"/>
<dbReference type="Gene3D" id="3.40.570.10">
    <property type="entry name" value="Extracellular Endonuclease, subunit A"/>
    <property type="match status" value="2"/>
</dbReference>
<evidence type="ECO:0000256" key="7">
    <source>
        <dbReference type="ARBA" id="ARBA00022842"/>
    </source>
</evidence>
<dbReference type="PANTHER" id="PTHR13966:SF5">
    <property type="entry name" value="ENDONUCLEASE G, MITOCHONDRIAL"/>
    <property type="match status" value="1"/>
</dbReference>
<organism evidence="10 11">
    <name type="scientific">Tegillarca granosa</name>
    <name type="common">Malaysian cockle</name>
    <name type="synonym">Anadara granosa</name>
    <dbReference type="NCBI Taxonomy" id="220873"/>
    <lineage>
        <taxon>Eukaryota</taxon>
        <taxon>Metazoa</taxon>
        <taxon>Spiralia</taxon>
        <taxon>Lophotrochozoa</taxon>
        <taxon>Mollusca</taxon>
        <taxon>Bivalvia</taxon>
        <taxon>Autobranchia</taxon>
        <taxon>Pteriomorphia</taxon>
        <taxon>Arcoida</taxon>
        <taxon>Arcoidea</taxon>
        <taxon>Arcidae</taxon>
        <taxon>Tegillarca</taxon>
    </lineage>
</organism>
<evidence type="ECO:0000313" key="10">
    <source>
        <dbReference type="EMBL" id="KAJ8300569.1"/>
    </source>
</evidence>
<protein>
    <recommendedName>
        <fullName evidence="12">Endonuclease</fullName>
    </recommendedName>
</protein>
<evidence type="ECO:0000256" key="3">
    <source>
        <dbReference type="ARBA" id="ARBA00022722"/>
    </source>
</evidence>
<comment type="similarity">
    <text evidence="2">Belongs to the DNA/RNA non-specific endonuclease family.</text>
</comment>
<dbReference type="EMBL" id="JARBDR010000919">
    <property type="protein sequence ID" value="KAJ8300569.1"/>
    <property type="molecule type" value="Genomic_DNA"/>
</dbReference>
<dbReference type="Gene3D" id="3.40.50.300">
    <property type="entry name" value="P-loop containing nucleotide triphosphate hydrolases"/>
    <property type="match status" value="3"/>
</dbReference>
<keyword evidence="6" id="KW-0378">Hydrolase</keyword>
<evidence type="ECO:0008006" key="12">
    <source>
        <dbReference type="Google" id="ProtNLM"/>
    </source>
</evidence>
<dbReference type="InterPro" id="IPR002464">
    <property type="entry name" value="DNA/RNA_helicase_DEAH_CS"/>
</dbReference>
<dbReference type="PROSITE" id="PS00690">
    <property type="entry name" value="DEAH_ATP_HELICASE"/>
    <property type="match status" value="1"/>
</dbReference>
<dbReference type="SMART" id="SM00892">
    <property type="entry name" value="Endonuclease_NS"/>
    <property type="match status" value="2"/>
</dbReference>
<dbReference type="InterPro" id="IPR020821">
    <property type="entry name" value="ENPP1-3/EXOG-like_nuc-like"/>
</dbReference>
<dbReference type="InterPro" id="IPR001650">
    <property type="entry name" value="Helicase_C-like"/>
</dbReference>
<feature type="domain" description="Helicase C-terminal" evidence="9">
    <location>
        <begin position="436"/>
        <end position="613"/>
    </location>
</feature>
<dbReference type="SMART" id="SM00490">
    <property type="entry name" value="HELICc"/>
    <property type="match status" value="1"/>
</dbReference>
<dbReference type="SUPFAM" id="SSF54060">
    <property type="entry name" value="His-Me finger endonucleases"/>
    <property type="match status" value="2"/>
</dbReference>
<keyword evidence="4" id="KW-0479">Metal-binding</keyword>
<feature type="domain" description="Helicase ATP-binding" evidence="8">
    <location>
        <begin position="331"/>
        <end position="403"/>
    </location>
</feature>
<evidence type="ECO:0000259" key="9">
    <source>
        <dbReference type="PROSITE" id="PS51194"/>
    </source>
</evidence>
<evidence type="ECO:0000256" key="2">
    <source>
        <dbReference type="ARBA" id="ARBA00010052"/>
    </source>
</evidence>
<dbReference type="InterPro" id="IPR001604">
    <property type="entry name" value="Endo_G_ENPP1-like_dom"/>
</dbReference>
<dbReference type="InterPro" id="IPR040255">
    <property type="entry name" value="Non-specific_endonuclease"/>
</dbReference>
<dbReference type="SUPFAM" id="SSF52540">
    <property type="entry name" value="P-loop containing nucleoside triphosphate hydrolases"/>
    <property type="match status" value="2"/>
</dbReference>
<dbReference type="InterPro" id="IPR044925">
    <property type="entry name" value="His-Me_finger_sf"/>
</dbReference>